<evidence type="ECO:0000313" key="3">
    <source>
        <dbReference type="Proteomes" id="UP000245698"/>
    </source>
</evidence>
<evidence type="ECO:0000256" key="1">
    <source>
        <dbReference type="SAM" id="MobiDB-lite"/>
    </source>
</evidence>
<dbReference type="EMBL" id="FUIG01000063">
    <property type="protein sequence ID" value="SJM34873.1"/>
    <property type="molecule type" value="Genomic_DNA"/>
</dbReference>
<keyword evidence="3" id="KW-1185">Reference proteome</keyword>
<gene>
    <name evidence="2" type="ORF">BQ8482_530043</name>
</gene>
<dbReference type="AlphaFoldDB" id="A0A2P9AUT7"/>
<proteinExistence type="predicted"/>
<accession>A0A2P9AUT7</accession>
<dbReference type="Proteomes" id="UP000245698">
    <property type="component" value="Unassembled WGS sequence"/>
</dbReference>
<reference evidence="3" key="1">
    <citation type="submission" date="2016-12" db="EMBL/GenBank/DDBJ databases">
        <authorList>
            <person name="Brunel B."/>
        </authorList>
    </citation>
    <scope>NUCLEOTIDE SEQUENCE [LARGE SCALE GENOMIC DNA]</scope>
</reference>
<feature type="region of interest" description="Disordered" evidence="1">
    <location>
        <begin position="1"/>
        <end position="24"/>
    </location>
</feature>
<evidence type="ECO:0000313" key="2">
    <source>
        <dbReference type="EMBL" id="SJM34873.1"/>
    </source>
</evidence>
<protein>
    <submittedName>
        <fullName evidence="2">Uncharacterized protein</fullName>
    </submittedName>
</protein>
<organism evidence="2 3">
    <name type="scientific">Mesorhizobium delmotii</name>
    <dbReference type="NCBI Taxonomy" id="1631247"/>
    <lineage>
        <taxon>Bacteria</taxon>
        <taxon>Pseudomonadati</taxon>
        <taxon>Pseudomonadota</taxon>
        <taxon>Alphaproteobacteria</taxon>
        <taxon>Hyphomicrobiales</taxon>
        <taxon>Phyllobacteriaceae</taxon>
        <taxon>Mesorhizobium</taxon>
    </lineage>
</organism>
<name>A0A2P9AUT7_9HYPH</name>
<sequence>MVGALSAASHSMLTKRSRTWGGSAAMSPRRRFLAPSGGAARPTGRLVARLIGLWPLRGYLKVCMGRPNPVIPQLPAVSFRP</sequence>